<evidence type="ECO:0000313" key="9">
    <source>
        <dbReference type="Proteomes" id="UP000504752"/>
    </source>
</evidence>
<evidence type="ECO:0000259" key="7">
    <source>
        <dbReference type="Pfam" id="PF06271"/>
    </source>
</evidence>
<reference evidence="8 9" key="1">
    <citation type="submission" date="2020-05" db="EMBL/GenBank/DDBJ databases">
        <title>Actinomyces sp. zg-325.</title>
        <authorList>
            <person name="Yang C."/>
        </authorList>
    </citation>
    <scope>NUCLEOTIDE SEQUENCE [LARGE SCALE GENOMIC DNA]</scope>
    <source>
        <strain evidence="9">zg-325</strain>
    </source>
</reference>
<gene>
    <name evidence="8" type="ORF">HPC72_02040</name>
</gene>
<evidence type="ECO:0000256" key="5">
    <source>
        <dbReference type="SAM" id="MobiDB-lite"/>
    </source>
</evidence>
<dbReference type="Proteomes" id="UP000504752">
    <property type="component" value="Chromosome"/>
</dbReference>
<dbReference type="RefSeq" id="WP_159524052.1">
    <property type="nucleotide sequence ID" value="NZ_CP053642.1"/>
</dbReference>
<evidence type="ECO:0000313" key="8">
    <source>
        <dbReference type="EMBL" id="QKD79195.1"/>
    </source>
</evidence>
<sequence length="300" mass="32063">MEDGTTASSERMMEEVRIVTGEAALLDAAPASAAVRMLSGLIDYGLMMIGLSVSLITLVSLLRPSSAASEPLTFIAVSLLLLTWLIALPLTIETVSQGSSVGRWVLGLRVVRDDGGAVRMRHSLVRVLVGSIEIYAALATLAIISCTVTRRGKRLGDLLAGTYVVRDRVETAAAPPILIPPELASWAERADLRALPGDLALVARTFLQRASTIEPRSRERIGAELAASISSSVSPPPPEGTHPERFLAAVLAERRDRELALAWKDRQVAESTRARMALLPHGVGEQEGIPPTSPTHNSAF</sequence>
<keyword evidence="4 6" id="KW-0472">Membrane</keyword>
<dbReference type="InterPro" id="IPR010432">
    <property type="entry name" value="RDD"/>
</dbReference>
<comment type="subcellular location">
    <subcellularLocation>
        <location evidence="1">Membrane</location>
        <topology evidence="1">Multi-pass membrane protein</topology>
    </subcellularLocation>
</comment>
<evidence type="ECO:0000256" key="6">
    <source>
        <dbReference type="SAM" id="Phobius"/>
    </source>
</evidence>
<keyword evidence="9" id="KW-1185">Reference proteome</keyword>
<accession>A0A6M8B8H7</accession>
<keyword evidence="2 6" id="KW-0812">Transmembrane</keyword>
<proteinExistence type="predicted"/>
<feature type="domain" description="RDD" evidence="7">
    <location>
        <begin position="31"/>
        <end position="161"/>
    </location>
</feature>
<dbReference type="KEGG" id="amam:HPC72_02040"/>
<feature type="transmembrane region" description="Helical" evidence="6">
    <location>
        <begin position="74"/>
        <end position="92"/>
    </location>
</feature>
<dbReference type="Pfam" id="PF06271">
    <property type="entry name" value="RDD"/>
    <property type="match status" value="1"/>
</dbReference>
<dbReference type="PANTHER" id="PTHR38480">
    <property type="entry name" value="SLR0254 PROTEIN"/>
    <property type="match status" value="1"/>
</dbReference>
<feature type="region of interest" description="Disordered" evidence="5">
    <location>
        <begin position="280"/>
        <end position="300"/>
    </location>
</feature>
<evidence type="ECO:0000256" key="3">
    <source>
        <dbReference type="ARBA" id="ARBA00022989"/>
    </source>
</evidence>
<dbReference type="GO" id="GO:0016020">
    <property type="term" value="C:membrane"/>
    <property type="evidence" value="ECO:0007669"/>
    <property type="project" value="UniProtKB-SubCell"/>
</dbReference>
<name>A0A6M8B8H7_9ACTO</name>
<evidence type="ECO:0000256" key="1">
    <source>
        <dbReference type="ARBA" id="ARBA00004141"/>
    </source>
</evidence>
<organism evidence="8 9">
    <name type="scientific">Actinomyces marmotae</name>
    <dbReference type="NCBI Taxonomy" id="2737173"/>
    <lineage>
        <taxon>Bacteria</taxon>
        <taxon>Bacillati</taxon>
        <taxon>Actinomycetota</taxon>
        <taxon>Actinomycetes</taxon>
        <taxon>Actinomycetales</taxon>
        <taxon>Actinomycetaceae</taxon>
        <taxon>Actinomyces</taxon>
    </lineage>
</organism>
<evidence type="ECO:0000256" key="2">
    <source>
        <dbReference type="ARBA" id="ARBA00022692"/>
    </source>
</evidence>
<dbReference type="EMBL" id="CP053642">
    <property type="protein sequence ID" value="QKD79195.1"/>
    <property type="molecule type" value="Genomic_DNA"/>
</dbReference>
<protein>
    <submittedName>
        <fullName evidence="8">RDD family protein</fullName>
    </submittedName>
</protein>
<keyword evidence="3 6" id="KW-1133">Transmembrane helix</keyword>
<evidence type="ECO:0000256" key="4">
    <source>
        <dbReference type="ARBA" id="ARBA00023136"/>
    </source>
</evidence>
<dbReference type="PANTHER" id="PTHR38480:SF1">
    <property type="entry name" value="SLR0254 PROTEIN"/>
    <property type="match status" value="1"/>
</dbReference>
<feature type="transmembrane region" description="Helical" evidence="6">
    <location>
        <begin position="44"/>
        <end position="62"/>
    </location>
</feature>
<feature type="transmembrane region" description="Helical" evidence="6">
    <location>
        <begin position="124"/>
        <end position="144"/>
    </location>
</feature>
<dbReference type="AlphaFoldDB" id="A0A6M8B8H7"/>